<evidence type="ECO:0000259" key="1">
    <source>
        <dbReference type="Pfam" id="PF03070"/>
    </source>
</evidence>
<dbReference type="AlphaFoldDB" id="A0A5C5XQF7"/>
<dbReference type="Pfam" id="PF03070">
    <property type="entry name" value="TENA_THI-4"/>
    <property type="match status" value="1"/>
</dbReference>
<sequence length="202" mass="22826">MTLKLIEQSPLVLGAGDLWREGTTADFLSAIGDGNLPSEAFHRWLVQDYAFAKGLAAFQAVAVARTPRPAQKVLIAGLGALDVELDWFEQKARQYELDLSAAIHPTCSRYVDYLVAAAYTQPVEVLKPILFGVEAAYLSAWSSLEATGPYAEFIQRWTNPLFVKYVTKLLGICDREPDEIQQRQFNEVLQHERDFWRMTWEG</sequence>
<dbReference type="InterPro" id="IPR016084">
    <property type="entry name" value="Haem_Oase-like_multi-hlx"/>
</dbReference>
<dbReference type="PANTHER" id="PTHR43198:SF5">
    <property type="entry name" value="BIFUNCTIONAL TENA-E PROTEIN"/>
    <property type="match status" value="1"/>
</dbReference>
<dbReference type="GO" id="GO:0005829">
    <property type="term" value="C:cytosol"/>
    <property type="evidence" value="ECO:0007669"/>
    <property type="project" value="TreeGrafter"/>
</dbReference>
<protein>
    <submittedName>
        <fullName evidence="2">Multifunctional thiamine-phosphate pyrophosphorylase/synthase/phosphomethylpyrimidine kinase</fullName>
    </submittedName>
</protein>
<reference evidence="2 3" key="1">
    <citation type="submission" date="2019-02" db="EMBL/GenBank/DDBJ databases">
        <title>Deep-cultivation of Planctomycetes and their phenomic and genomic characterization uncovers novel biology.</title>
        <authorList>
            <person name="Wiegand S."/>
            <person name="Jogler M."/>
            <person name="Boedeker C."/>
            <person name="Pinto D."/>
            <person name="Vollmers J."/>
            <person name="Rivas-Marin E."/>
            <person name="Kohn T."/>
            <person name="Peeters S.H."/>
            <person name="Heuer A."/>
            <person name="Rast P."/>
            <person name="Oberbeckmann S."/>
            <person name="Bunk B."/>
            <person name="Jeske O."/>
            <person name="Meyerdierks A."/>
            <person name="Storesund J.E."/>
            <person name="Kallscheuer N."/>
            <person name="Luecker S."/>
            <person name="Lage O.M."/>
            <person name="Pohl T."/>
            <person name="Merkel B.J."/>
            <person name="Hornburger P."/>
            <person name="Mueller R.-W."/>
            <person name="Bruemmer F."/>
            <person name="Labrenz M."/>
            <person name="Spormann A.M."/>
            <person name="Op Den Camp H."/>
            <person name="Overmann J."/>
            <person name="Amann R."/>
            <person name="Jetten M.S.M."/>
            <person name="Mascher T."/>
            <person name="Medema M.H."/>
            <person name="Devos D.P."/>
            <person name="Kaster A.-K."/>
            <person name="Ovreas L."/>
            <person name="Rohde M."/>
            <person name="Galperin M.Y."/>
            <person name="Jogler C."/>
        </authorList>
    </citation>
    <scope>NUCLEOTIDE SEQUENCE [LARGE SCALE GENOMIC DNA]</scope>
    <source>
        <strain evidence="2 3">Pan14r</strain>
    </source>
</reference>
<feature type="domain" description="Thiaminase-2/PQQC" evidence="1">
    <location>
        <begin position="26"/>
        <end position="201"/>
    </location>
</feature>
<evidence type="ECO:0000313" key="3">
    <source>
        <dbReference type="Proteomes" id="UP000317238"/>
    </source>
</evidence>
<proteinExistence type="predicted"/>
<gene>
    <name evidence="2" type="ORF">Pan14r_50010</name>
</gene>
<dbReference type="OrthoDB" id="517083at2"/>
<dbReference type="InterPro" id="IPR004305">
    <property type="entry name" value="Thiaminase-2/PQQC"/>
</dbReference>
<dbReference type="GO" id="GO:0016301">
    <property type="term" value="F:kinase activity"/>
    <property type="evidence" value="ECO:0007669"/>
    <property type="project" value="UniProtKB-KW"/>
</dbReference>
<dbReference type="Proteomes" id="UP000317238">
    <property type="component" value="Unassembled WGS sequence"/>
</dbReference>
<accession>A0A5C5XQF7</accession>
<keyword evidence="2" id="KW-0418">Kinase</keyword>
<keyword evidence="3" id="KW-1185">Reference proteome</keyword>
<evidence type="ECO:0000313" key="2">
    <source>
        <dbReference type="EMBL" id="TWT65456.1"/>
    </source>
</evidence>
<dbReference type="InterPro" id="IPR050967">
    <property type="entry name" value="Thiamine_Salvage_TenA"/>
</dbReference>
<dbReference type="CDD" id="cd19357">
    <property type="entry name" value="TenA_E_At3g16990-like"/>
    <property type="match status" value="1"/>
</dbReference>
<keyword evidence="2" id="KW-0808">Transferase</keyword>
<name>A0A5C5XQF7_9PLAN</name>
<comment type="caution">
    <text evidence="2">The sequence shown here is derived from an EMBL/GenBank/DDBJ whole genome shotgun (WGS) entry which is preliminary data.</text>
</comment>
<dbReference type="Gene3D" id="1.20.910.10">
    <property type="entry name" value="Heme oxygenase-like"/>
    <property type="match status" value="1"/>
</dbReference>
<dbReference type="PANTHER" id="PTHR43198">
    <property type="entry name" value="BIFUNCTIONAL TH2 PROTEIN"/>
    <property type="match status" value="1"/>
</dbReference>
<dbReference type="SUPFAM" id="SSF48613">
    <property type="entry name" value="Heme oxygenase-like"/>
    <property type="match status" value="1"/>
</dbReference>
<organism evidence="2 3">
    <name type="scientific">Crateriforma conspicua</name>
    <dbReference type="NCBI Taxonomy" id="2527996"/>
    <lineage>
        <taxon>Bacteria</taxon>
        <taxon>Pseudomonadati</taxon>
        <taxon>Planctomycetota</taxon>
        <taxon>Planctomycetia</taxon>
        <taxon>Planctomycetales</taxon>
        <taxon>Planctomycetaceae</taxon>
        <taxon>Crateriforma</taxon>
    </lineage>
</organism>
<dbReference type="EMBL" id="SJPL01000002">
    <property type="protein sequence ID" value="TWT65456.1"/>
    <property type="molecule type" value="Genomic_DNA"/>
</dbReference>
<dbReference type="RefSeq" id="WP_146440802.1">
    <property type="nucleotide sequence ID" value="NZ_SJPL01000002.1"/>
</dbReference>